<dbReference type="InterPro" id="IPR039425">
    <property type="entry name" value="RNA_pol_sigma-70-like"/>
</dbReference>
<dbReference type="KEGG" id="fax:FUAX_52390"/>
<dbReference type="NCBIfam" id="TIGR02937">
    <property type="entry name" value="sigma70-ECF"/>
    <property type="match status" value="1"/>
</dbReference>
<reference evidence="7 8" key="1">
    <citation type="submission" date="2021-12" db="EMBL/GenBank/DDBJ databases">
        <title>Genome sequencing of bacteria with rrn-lacking chromosome and rrn-plasmid.</title>
        <authorList>
            <person name="Anda M."/>
            <person name="Iwasaki W."/>
        </authorList>
    </citation>
    <scope>NUCLEOTIDE SEQUENCE [LARGE SCALE GENOMIC DNA]</scope>
    <source>
        <strain evidence="7 8">DSM 100852</strain>
        <plasmid evidence="7 8">pFA6</plasmid>
    </source>
</reference>
<dbReference type="GO" id="GO:0006352">
    <property type="term" value="P:DNA-templated transcription initiation"/>
    <property type="evidence" value="ECO:0007669"/>
    <property type="project" value="InterPro"/>
</dbReference>
<dbReference type="InterPro" id="IPR013324">
    <property type="entry name" value="RNA_pol_sigma_r3/r4-like"/>
</dbReference>
<dbReference type="SUPFAM" id="SSF88946">
    <property type="entry name" value="Sigma2 domain of RNA polymerase sigma factors"/>
    <property type="match status" value="1"/>
</dbReference>
<gene>
    <name evidence="7" type="ORF">FUAX_52390</name>
</gene>
<organism evidence="7 8">
    <name type="scientific">Fulvitalea axinellae</name>
    <dbReference type="NCBI Taxonomy" id="1182444"/>
    <lineage>
        <taxon>Bacteria</taxon>
        <taxon>Pseudomonadati</taxon>
        <taxon>Bacteroidota</taxon>
        <taxon>Cytophagia</taxon>
        <taxon>Cytophagales</taxon>
        <taxon>Persicobacteraceae</taxon>
        <taxon>Fulvitalea</taxon>
    </lineage>
</organism>
<dbReference type="InterPro" id="IPR013325">
    <property type="entry name" value="RNA_pol_sigma_r2"/>
</dbReference>
<accession>A0AAU9CYD7</accession>
<evidence type="ECO:0000259" key="5">
    <source>
        <dbReference type="Pfam" id="PF04542"/>
    </source>
</evidence>
<evidence type="ECO:0000313" key="7">
    <source>
        <dbReference type="EMBL" id="BDD12807.1"/>
    </source>
</evidence>
<evidence type="ECO:0000256" key="4">
    <source>
        <dbReference type="ARBA" id="ARBA00023163"/>
    </source>
</evidence>
<proteinExistence type="inferred from homology"/>
<dbReference type="Gene3D" id="1.10.10.10">
    <property type="entry name" value="Winged helix-like DNA-binding domain superfamily/Winged helix DNA-binding domain"/>
    <property type="match status" value="1"/>
</dbReference>
<comment type="similarity">
    <text evidence="1">Belongs to the sigma-70 factor family. ECF subfamily.</text>
</comment>
<dbReference type="GO" id="GO:0016987">
    <property type="term" value="F:sigma factor activity"/>
    <property type="evidence" value="ECO:0007669"/>
    <property type="project" value="UniProtKB-KW"/>
</dbReference>
<evidence type="ECO:0000256" key="1">
    <source>
        <dbReference type="ARBA" id="ARBA00010641"/>
    </source>
</evidence>
<dbReference type="InterPro" id="IPR007627">
    <property type="entry name" value="RNA_pol_sigma70_r2"/>
</dbReference>
<dbReference type="AlphaFoldDB" id="A0AAU9CYD7"/>
<dbReference type="InterPro" id="IPR013249">
    <property type="entry name" value="RNA_pol_sigma70_r4_t2"/>
</dbReference>
<dbReference type="SUPFAM" id="SSF88659">
    <property type="entry name" value="Sigma3 and sigma4 domains of RNA polymerase sigma factors"/>
    <property type="match status" value="1"/>
</dbReference>
<feature type="domain" description="RNA polymerase sigma factor 70 region 4 type 2" evidence="6">
    <location>
        <begin position="120"/>
        <end position="171"/>
    </location>
</feature>
<keyword evidence="7" id="KW-0240">DNA-directed RNA polymerase</keyword>
<evidence type="ECO:0000256" key="2">
    <source>
        <dbReference type="ARBA" id="ARBA00023015"/>
    </source>
</evidence>
<dbReference type="InterPro" id="IPR036388">
    <property type="entry name" value="WH-like_DNA-bd_sf"/>
</dbReference>
<dbReference type="GO" id="GO:0003677">
    <property type="term" value="F:DNA binding"/>
    <property type="evidence" value="ECO:0007669"/>
    <property type="project" value="InterPro"/>
</dbReference>
<dbReference type="PANTHER" id="PTHR43133:SF46">
    <property type="entry name" value="RNA POLYMERASE SIGMA-70 FACTOR ECF SUBFAMILY"/>
    <property type="match status" value="1"/>
</dbReference>
<keyword evidence="3" id="KW-0731">Sigma factor</keyword>
<dbReference type="Proteomes" id="UP001348817">
    <property type="component" value="Plasmid pFA6"/>
</dbReference>
<evidence type="ECO:0000259" key="6">
    <source>
        <dbReference type="Pfam" id="PF08281"/>
    </source>
</evidence>
<dbReference type="GO" id="GO:0000428">
    <property type="term" value="C:DNA-directed RNA polymerase complex"/>
    <property type="evidence" value="ECO:0007669"/>
    <property type="project" value="UniProtKB-KW"/>
</dbReference>
<keyword evidence="4" id="KW-0804">Transcription</keyword>
<keyword evidence="7" id="KW-0614">Plasmid</keyword>
<keyword evidence="2" id="KW-0805">Transcription regulation</keyword>
<protein>
    <submittedName>
        <fullName evidence="7">DNA-directed RNA polymerase sigma-70 factor</fullName>
    </submittedName>
</protein>
<dbReference type="PANTHER" id="PTHR43133">
    <property type="entry name" value="RNA POLYMERASE ECF-TYPE SIGMA FACTO"/>
    <property type="match status" value="1"/>
</dbReference>
<name>A0AAU9CYD7_9BACT</name>
<dbReference type="Pfam" id="PF04542">
    <property type="entry name" value="Sigma70_r2"/>
    <property type="match status" value="1"/>
</dbReference>
<dbReference type="InterPro" id="IPR014284">
    <property type="entry name" value="RNA_pol_sigma-70_dom"/>
</dbReference>
<dbReference type="EMBL" id="AP025320">
    <property type="protein sequence ID" value="BDD12807.1"/>
    <property type="molecule type" value="Genomic_DNA"/>
</dbReference>
<dbReference type="Pfam" id="PF08281">
    <property type="entry name" value="Sigma70_r4_2"/>
    <property type="match status" value="1"/>
</dbReference>
<feature type="domain" description="RNA polymerase sigma-70 region 2" evidence="5">
    <location>
        <begin position="21"/>
        <end position="87"/>
    </location>
</feature>
<dbReference type="Gene3D" id="1.10.1740.10">
    <property type="match status" value="1"/>
</dbReference>
<geneLocation type="plasmid" evidence="7 8">
    <name>pFA6</name>
</geneLocation>
<sequence length="190" mass="21737">MEIDEIVEKCLQNDSRAYEELFEKTAPYFMGLCRRYITSSADAEDVLQEAFIKIFQSLSSLREVSLFQAWAKRIVINMAIGFLRKKSVLNECVDADVGTIELSESEVSESEKKLRTMEMNEIVRLMDGLPEGYKTVLNLYSIEGYSHKEIAEILGISEGASRSQYHKAKKAFQKVILSNQSELYPDERLV</sequence>
<dbReference type="CDD" id="cd06171">
    <property type="entry name" value="Sigma70_r4"/>
    <property type="match status" value="1"/>
</dbReference>
<evidence type="ECO:0000256" key="3">
    <source>
        <dbReference type="ARBA" id="ARBA00023082"/>
    </source>
</evidence>
<dbReference type="RefSeq" id="WP_338395949.1">
    <property type="nucleotide sequence ID" value="NZ_AP025320.1"/>
</dbReference>
<keyword evidence="8" id="KW-1185">Reference proteome</keyword>
<evidence type="ECO:0000313" key="8">
    <source>
        <dbReference type="Proteomes" id="UP001348817"/>
    </source>
</evidence>